<dbReference type="RefSeq" id="WP_034830631.1">
    <property type="nucleotide sequence ID" value="NZ_JANX01000001.1"/>
</dbReference>
<dbReference type="EMBL" id="JANX01000001">
    <property type="protein sequence ID" value="KGM36178.1"/>
    <property type="molecule type" value="Genomic_DNA"/>
</dbReference>
<evidence type="ECO:0000313" key="1">
    <source>
        <dbReference type="EMBL" id="KGM36178.1"/>
    </source>
</evidence>
<proteinExistence type="predicted"/>
<sequence length="129" mass="14208">MNVNISIDIPISRIADLVCNCFEGSYSPWIGSANLAPGEHAIPGLVFWAQPLLYEQPRFGIVVTYDGPDDDEGSFASQKTITLEDLRKGLELMAKEEPYQFGNFLSDNDDAITADTFMQLVVLGEVVYG</sequence>
<organism evidence="1 2">
    <name type="scientific">Inquilinus limosus MP06</name>
    <dbReference type="NCBI Taxonomy" id="1398085"/>
    <lineage>
        <taxon>Bacteria</taxon>
        <taxon>Pseudomonadati</taxon>
        <taxon>Pseudomonadota</taxon>
        <taxon>Alphaproteobacteria</taxon>
        <taxon>Rhodospirillales</taxon>
        <taxon>Rhodospirillaceae</taxon>
        <taxon>Inquilinus</taxon>
    </lineage>
</organism>
<gene>
    <name evidence="1" type="ORF">P409_00590</name>
</gene>
<dbReference type="Proteomes" id="UP000029995">
    <property type="component" value="Unassembled WGS sequence"/>
</dbReference>
<accession>A0A0A0DE51</accession>
<dbReference type="OrthoDB" id="8265788at2"/>
<dbReference type="AlphaFoldDB" id="A0A0A0DE51"/>
<protein>
    <submittedName>
        <fullName evidence="1">Uncharacterized protein</fullName>
    </submittedName>
</protein>
<evidence type="ECO:0000313" key="2">
    <source>
        <dbReference type="Proteomes" id="UP000029995"/>
    </source>
</evidence>
<reference evidence="1 2" key="1">
    <citation type="submission" date="2014-01" db="EMBL/GenBank/DDBJ databases">
        <title>Genome sequence determination for a cystic fibrosis isolate, Inquilinus limosus.</title>
        <authorList>
            <person name="Pino M."/>
            <person name="Di Conza J."/>
            <person name="Gutkind G."/>
        </authorList>
    </citation>
    <scope>NUCLEOTIDE SEQUENCE [LARGE SCALE GENOMIC DNA]</scope>
    <source>
        <strain evidence="1 2">MP06</strain>
    </source>
</reference>
<comment type="caution">
    <text evidence="1">The sequence shown here is derived from an EMBL/GenBank/DDBJ whole genome shotgun (WGS) entry which is preliminary data.</text>
</comment>
<name>A0A0A0DE51_9PROT</name>